<sequence length="217" mass="24556">MDNQESEKMLHWKKHYVIGTGFYGSSVYFASPMGDPSYFCSPPFAAVKSSEFQYSSPLRKEGKILQELRGCPYILHCFGEDERLENGKNKGYIHCDINPKNILVFPNAVIHANGVNNRLKLADFGSALRKGEKTCLKSCMYLGESLCYVSPEFIEKGNFQPVSDIWSLGCILCEMISGTIVWSEAEAKGKESELELHIVCKHPKIPNEMFLLLRWIS</sequence>
<proteinExistence type="predicted"/>
<evidence type="ECO:0000313" key="2">
    <source>
        <dbReference type="RefSeq" id="XP_075087530.1"/>
    </source>
</evidence>
<organism evidence="1 2">
    <name type="scientific">Nicotiana tabacum</name>
    <name type="common">Common tobacco</name>
    <dbReference type="NCBI Taxonomy" id="4097"/>
    <lineage>
        <taxon>Eukaryota</taxon>
        <taxon>Viridiplantae</taxon>
        <taxon>Streptophyta</taxon>
        <taxon>Embryophyta</taxon>
        <taxon>Tracheophyta</taxon>
        <taxon>Spermatophyta</taxon>
        <taxon>Magnoliopsida</taxon>
        <taxon>eudicotyledons</taxon>
        <taxon>Gunneridae</taxon>
        <taxon>Pentapetalae</taxon>
        <taxon>asterids</taxon>
        <taxon>lamiids</taxon>
        <taxon>Solanales</taxon>
        <taxon>Solanaceae</taxon>
        <taxon>Nicotianoideae</taxon>
        <taxon>Nicotianeae</taxon>
        <taxon>Nicotiana</taxon>
    </lineage>
</organism>
<gene>
    <name evidence="2" type="primary">LOC107823003</name>
</gene>
<reference evidence="2" key="2">
    <citation type="submission" date="2025-08" db="UniProtKB">
        <authorList>
            <consortium name="RefSeq"/>
        </authorList>
    </citation>
    <scope>IDENTIFICATION</scope>
    <source>
        <tissue evidence="2">Leaf</tissue>
    </source>
</reference>
<evidence type="ECO:0000313" key="1">
    <source>
        <dbReference type="Proteomes" id="UP000790787"/>
    </source>
</evidence>
<dbReference type="RefSeq" id="XP_075087530.1">
    <property type="nucleotide sequence ID" value="XM_075231429.1"/>
</dbReference>
<keyword evidence="1" id="KW-1185">Reference proteome</keyword>
<dbReference type="Proteomes" id="UP000790787">
    <property type="component" value="Chromosome 15"/>
</dbReference>
<protein>
    <submittedName>
        <fullName evidence="2">Mitogen-activated protein kinase kinase kinase 20-like</fullName>
    </submittedName>
</protein>
<accession>A0AC58SRD4</accession>
<reference evidence="1" key="1">
    <citation type="journal article" date="2014" name="Nat. Commun.">
        <title>The tobacco genome sequence and its comparison with those of tomato and potato.</title>
        <authorList>
            <person name="Sierro N."/>
            <person name="Battey J.N."/>
            <person name="Ouadi S."/>
            <person name="Bakaher N."/>
            <person name="Bovet L."/>
            <person name="Willig A."/>
            <person name="Goepfert S."/>
            <person name="Peitsch M.C."/>
            <person name="Ivanov N.V."/>
        </authorList>
    </citation>
    <scope>NUCLEOTIDE SEQUENCE [LARGE SCALE GENOMIC DNA]</scope>
</reference>
<name>A0AC58SRD4_TOBAC</name>